<accession>A0A2G9YKK1</accession>
<comment type="caution">
    <text evidence="3">The sequence shown here is derived from an EMBL/GenBank/DDBJ whole genome shotgun (WGS) entry which is preliminary data.</text>
</comment>
<keyword evidence="1" id="KW-0732">Signal</keyword>
<evidence type="ECO:0000313" key="4">
    <source>
        <dbReference type="Proteomes" id="UP000231292"/>
    </source>
</evidence>
<dbReference type="InterPro" id="IPR052177">
    <property type="entry name" value="Divisome_Glycosyl_Hydrolase"/>
</dbReference>
<evidence type="ECO:0000259" key="2">
    <source>
        <dbReference type="Pfam" id="PF02638"/>
    </source>
</evidence>
<dbReference type="PANTHER" id="PTHR43405">
    <property type="entry name" value="GLYCOSYL HYDROLASE DIGH"/>
    <property type="match status" value="1"/>
</dbReference>
<sequence length="393" mass="45018">MHKIKFILSICIIFCFVAITLSSAGDNLRTQMPRGIWVSVFAKDKVLYSKDAVIRLIALCRQAKINEIYLQVYQSGKAYYDSKLTGCLKYEDIIKSAGVDTIDFLLKEARDSDIKVFAWVNLLSLGQNDSADIIKKFGKDVLTKDQYNRISGRNNPDESDKYYLREEHLFLEPGDQRVAKYLISIVEEIVERYPLFSGVHLDYLRYPMTVPFIPGSKFTKYGLSYGYGPKDVERFKEWAGIDPVSGLKNVKDYILWDDWRRGQITSIVRRIAKRVKEKSPNLLVSAAVIPAGERAYSSMFQDWPFWLEDGILDYVVLMNYTLDNHLAKELVRSSLCHRGRGKVFVGLGLHLMKDTPKAFVEQYKTIASLSPDGIVIFSYDDIDDAFIKDLSNL</sequence>
<dbReference type="PANTHER" id="PTHR43405:SF1">
    <property type="entry name" value="GLYCOSYL HYDROLASE DIGH"/>
    <property type="match status" value="1"/>
</dbReference>
<dbReference type="Proteomes" id="UP000231292">
    <property type="component" value="Unassembled WGS sequence"/>
</dbReference>
<organism evidence="3 4">
    <name type="scientific">Candidatus Sherwoodlollariibacterium unditelluris</name>
    <dbReference type="NCBI Taxonomy" id="1974757"/>
    <lineage>
        <taxon>Bacteria</taxon>
        <taxon>Pseudomonadati</taxon>
        <taxon>Candidatus Omnitrophota</taxon>
        <taxon>Candidatus Sherwoodlollariibacterium</taxon>
    </lineage>
</organism>
<dbReference type="Pfam" id="PF02638">
    <property type="entry name" value="GHL10"/>
    <property type="match status" value="1"/>
</dbReference>
<evidence type="ECO:0000313" key="3">
    <source>
        <dbReference type="EMBL" id="PIP19759.1"/>
    </source>
</evidence>
<name>A0A2G9YKK1_9BACT</name>
<dbReference type="InterPro" id="IPR003790">
    <property type="entry name" value="GHL10"/>
</dbReference>
<gene>
    <name evidence="3" type="ORF">COX41_01215</name>
</gene>
<dbReference type="EMBL" id="PCRK01000023">
    <property type="protein sequence ID" value="PIP19759.1"/>
    <property type="molecule type" value="Genomic_DNA"/>
</dbReference>
<dbReference type="AlphaFoldDB" id="A0A2G9YKK1"/>
<dbReference type="InterPro" id="IPR017853">
    <property type="entry name" value="GH"/>
</dbReference>
<protein>
    <recommendedName>
        <fullName evidence="2">Glycosyl hydrolase-like 10 domain-containing protein</fullName>
    </recommendedName>
</protein>
<dbReference type="Gene3D" id="3.20.20.80">
    <property type="entry name" value="Glycosidases"/>
    <property type="match status" value="1"/>
</dbReference>
<proteinExistence type="predicted"/>
<evidence type="ECO:0000256" key="1">
    <source>
        <dbReference type="ARBA" id="ARBA00022729"/>
    </source>
</evidence>
<reference evidence="3 4" key="1">
    <citation type="submission" date="2017-09" db="EMBL/GenBank/DDBJ databases">
        <title>Depth-based differentiation of microbial function through sediment-hosted aquifers and enrichment of novel symbionts in the deep terrestrial subsurface.</title>
        <authorList>
            <person name="Probst A.J."/>
            <person name="Ladd B."/>
            <person name="Jarett J.K."/>
            <person name="Geller-Mcgrath D.E."/>
            <person name="Sieber C.M."/>
            <person name="Emerson J.B."/>
            <person name="Anantharaman K."/>
            <person name="Thomas B.C."/>
            <person name="Malmstrom R."/>
            <person name="Stieglmeier M."/>
            <person name="Klingl A."/>
            <person name="Woyke T."/>
            <person name="Ryan C.M."/>
            <person name="Banfield J.F."/>
        </authorList>
    </citation>
    <scope>NUCLEOTIDE SEQUENCE [LARGE SCALE GENOMIC DNA]</scope>
    <source>
        <strain evidence="3">CG23_combo_of_CG06-09_8_20_14_all_41_10</strain>
    </source>
</reference>
<feature type="domain" description="Glycosyl hydrolase-like 10" evidence="2">
    <location>
        <begin position="34"/>
        <end position="321"/>
    </location>
</feature>
<dbReference type="SUPFAM" id="SSF51445">
    <property type="entry name" value="(Trans)glycosidases"/>
    <property type="match status" value="1"/>
</dbReference>